<reference evidence="1" key="1">
    <citation type="journal article" date="2018" name="Genome Biol.">
        <title>SKESA: strategic k-mer extension for scrupulous assemblies.</title>
        <authorList>
            <person name="Souvorov A."/>
            <person name="Agarwala R."/>
            <person name="Lipman D.J."/>
        </authorList>
    </citation>
    <scope>NUCLEOTIDE SEQUENCE</scope>
    <source>
        <strain evidence="1">BCW_3452</strain>
    </source>
</reference>
<accession>A0A8H9MY59</accession>
<dbReference type="EMBL" id="DACRBY010000001">
    <property type="protein sequence ID" value="HAS8538351.1"/>
    <property type="molecule type" value="Genomic_DNA"/>
</dbReference>
<sequence length="248" mass="27735">MNTSLEKVHFDGGQFMSAVTQLVLQDELKQISKDPYSRLFPLIRRTKGVASAGGRPRMSFGLKSQGRFDFVGRLMGRGLGWLEISRLVGWSPDALRYSYLRQVHPEHPVFGKGSDFLIPPAFGIADGERGIKFCGKTGALVFDSRKKGDYEELWLECVGDVNLSEIDMIPVDIGQYTSMTELEFLALVEGDVVARYGNLVDALVGNELMEFDYIALDVQGFEGDEYFTFSNSALKILGELCFPKFKLM</sequence>
<name>A0A8H9MY59_VIBVL</name>
<reference evidence="1" key="2">
    <citation type="submission" date="2019-01" db="EMBL/GenBank/DDBJ databases">
        <authorList>
            <consortium name="NCBI Pathogen Detection Project"/>
        </authorList>
    </citation>
    <scope>NUCLEOTIDE SEQUENCE</scope>
    <source>
        <strain evidence="1">BCW_3452</strain>
    </source>
</reference>
<comment type="caution">
    <text evidence="1">The sequence shown here is derived from an EMBL/GenBank/DDBJ whole genome shotgun (WGS) entry which is preliminary data.</text>
</comment>
<gene>
    <name evidence="1" type="ORF">I7730_00865</name>
</gene>
<dbReference type="AlphaFoldDB" id="A0A8H9MY59"/>
<dbReference type="Proteomes" id="UP000863257">
    <property type="component" value="Unassembled WGS sequence"/>
</dbReference>
<protein>
    <submittedName>
        <fullName evidence="1">Uncharacterized protein</fullName>
    </submittedName>
</protein>
<evidence type="ECO:0000313" key="1">
    <source>
        <dbReference type="EMBL" id="HAS8538351.1"/>
    </source>
</evidence>
<organism evidence="1">
    <name type="scientific">Vibrio vulnificus</name>
    <dbReference type="NCBI Taxonomy" id="672"/>
    <lineage>
        <taxon>Bacteria</taxon>
        <taxon>Pseudomonadati</taxon>
        <taxon>Pseudomonadota</taxon>
        <taxon>Gammaproteobacteria</taxon>
        <taxon>Vibrionales</taxon>
        <taxon>Vibrionaceae</taxon>
        <taxon>Vibrio</taxon>
    </lineage>
</organism>
<proteinExistence type="predicted"/>